<dbReference type="AlphaFoldDB" id="A0A922HWV8"/>
<dbReference type="PANTHER" id="PTHR22769:SF56">
    <property type="entry name" value="8-OXO-DGDP PHOSPHATASE NUDT18"/>
    <property type="match status" value="1"/>
</dbReference>
<keyword evidence="3" id="KW-1185">Reference proteome</keyword>
<protein>
    <submittedName>
        <fullName evidence="2">Nudix hydrolase</fullName>
    </submittedName>
</protein>
<dbReference type="SUPFAM" id="SSF55811">
    <property type="entry name" value="Nudix"/>
    <property type="match status" value="1"/>
</dbReference>
<sequence length="350" mass="39241">MCSSSIETMDSQINKIEAILNGTIIDNSDKEFLQVDYSLGQQNDESNARGIDAKVSNEFGPKIGLNVTFIVTAVIFNERQEVLMIQEARSTCSGSWYLPAGRVQPKELLETAIERAVLAESGLCFQPISVIKVESSHGNWFRFVYIGRITGGQLKTVSKADEQSLQACYVDDAGHLSLRSRDCLPLIEFARDYYRNGQSWHSPQLICRRYIPNLYMRLVIASWDQQIGKHRILIAHSLSPHLPICQLNPTRSVYSTLKRFMQYLFGGNDGIPSNSAVPPHKPLGLMAIEHDFADHTDQYDGLCLTLLVHCKHSDSPLHSGFTWTILSVTGEQLLVDKLSSRFKTIAHSVL</sequence>
<dbReference type="InterPro" id="IPR000086">
    <property type="entry name" value="NUDIX_hydrolase_dom"/>
</dbReference>
<dbReference type="GO" id="GO:0044715">
    <property type="term" value="F:8-oxo-dGDP phosphatase activity"/>
    <property type="evidence" value="ECO:0007669"/>
    <property type="project" value="TreeGrafter"/>
</dbReference>
<organism evidence="2 3">
    <name type="scientific">Dermatophagoides farinae</name>
    <name type="common">American house dust mite</name>
    <dbReference type="NCBI Taxonomy" id="6954"/>
    <lineage>
        <taxon>Eukaryota</taxon>
        <taxon>Metazoa</taxon>
        <taxon>Ecdysozoa</taxon>
        <taxon>Arthropoda</taxon>
        <taxon>Chelicerata</taxon>
        <taxon>Arachnida</taxon>
        <taxon>Acari</taxon>
        <taxon>Acariformes</taxon>
        <taxon>Sarcoptiformes</taxon>
        <taxon>Astigmata</taxon>
        <taxon>Psoroptidia</taxon>
        <taxon>Analgoidea</taxon>
        <taxon>Pyroglyphidae</taxon>
        <taxon>Dermatophagoidinae</taxon>
        <taxon>Dermatophagoides</taxon>
    </lineage>
</organism>
<evidence type="ECO:0000313" key="3">
    <source>
        <dbReference type="Proteomes" id="UP000790347"/>
    </source>
</evidence>
<evidence type="ECO:0000259" key="1">
    <source>
        <dbReference type="PROSITE" id="PS51462"/>
    </source>
</evidence>
<dbReference type="EMBL" id="ASGP02000003">
    <property type="protein sequence ID" value="KAH9516159.1"/>
    <property type="molecule type" value="Genomic_DNA"/>
</dbReference>
<dbReference type="Gene3D" id="3.90.79.10">
    <property type="entry name" value="Nucleoside Triphosphate Pyrophosphohydrolase"/>
    <property type="match status" value="1"/>
</dbReference>
<proteinExistence type="predicted"/>
<dbReference type="Pfam" id="PF00293">
    <property type="entry name" value="NUDIX"/>
    <property type="match status" value="1"/>
</dbReference>
<keyword evidence="2" id="KW-0378">Hydrolase</keyword>
<dbReference type="PROSITE" id="PS51462">
    <property type="entry name" value="NUDIX"/>
    <property type="match status" value="1"/>
</dbReference>
<dbReference type="InterPro" id="IPR015797">
    <property type="entry name" value="NUDIX_hydrolase-like_dom_sf"/>
</dbReference>
<reference evidence="2" key="1">
    <citation type="submission" date="2013-05" db="EMBL/GenBank/DDBJ databases">
        <authorList>
            <person name="Yim A.K.Y."/>
            <person name="Chan T.F."/>
            <person name="Ji K.M."/>
            <person name="Liu X.Y."/>
            <person name="Zhou J.W."/>
            <person name="Li R.Q."/>
            <person name="Yang K.Y."/>
            <person name="Li J."/>
            <person name="Li M."/>
            <person name="Law P.T.W."/>
            <person name="Wu Y.L."/>
            <person name="Cai Z.L."/>
            <person name="Qin H."/>
            <person name="Bao Y."/>
            <person name="Leung R.K.K."/>
            <person name="Ng P.K.S."/>
            <person name="Zou J."/>
            <person name="Zhong X.J."/>
            <person name="Ran P.X."/>
            <person name="Zhong N.S."/>
            <person name="Liu Z.G."/>
            <person name="Tsui S.K.W."/>
        </authorList>
    </citation>
    <scope>NUCLEOTIDE SEQUENCE</scope>
    <source>
        <strain evidence="2">Derf</strain>
        <tissue evidence="2">Whole organism</tissue>
    </source>
</reference>
<comment type="caution">
    <text evidence="2">The sequence shown here is derived from an EMBL/GenBank/DDBJ whole genome shotgun (WGS) entry which is preliminary data.</text>
</comment>
<dbReference type="PANTHER" id="PTHR22769">
    <property type="entry name" value="MUTT/NUDIX HYDROLASE"/>
    <property type="match status" value="1"/>
</dbReference>
<dbReference type="Proteomes" id="UP000790347">
    <property type="component" value="Unassembled WGS sequence"/>
</dbReference>
<evidence type="ECO:0000313" key="2">
    <source>
        <dbReference type="EMBL" id="KAH9516159.1"/>
    </source>
</evidence>
<accession>A0A922HWV8</accession>
<reference evidence="2" key="2">
    <citation type="journal article" date="2022" name="Res Sq">
        <title>Comparative Genomics Reveals Insights into the Divergent Evolution of Astigmatic Mites and Household Pest Adaptations.</title>
        <authorList>
            <person name="Xiong Q."/>
            <person name="Wan A.T.-Y."/>
            <person name="Liu X.-Y."/>
            <person name="Fung C.S.-H."/>
            <person name="Xiao X."/>
            <person name="Malainual N."/>
            <person name="Hou J."/>
            <person name="Wang L."/>
            <person name="Wang M."/>
            <person name="Yang K."/>
            <person name="Cui Y."/>
            <person name="Leung E."/>
            <person name="Nong W."/>
            <person name="Shin S.-K."/>
            <person name="Au S."/>
            <person name="Jeong K.Y."/>
            <person name="Chew F.T."/>
            <person name="Hui J."/>
            <person name="Leung T.F."/>
            <person name="Tungtrongchitr A."/>
            <person name="Zhong N."/>
            <person name="Liu Z."/>
            <person name="Tsui S."/>
        </authorList>
    </citation>
    <scope>NUCLEOTIDE SEQUENCE</scope>
    <source>
        <strain evidence="2">Derf</strain>
        <tissue evidence="2">Whole organism</tissue>
    </source>
</reference>
<dbReference type="OrthoDB" id="10005910at2759"/>
<dbReference type="GO" id="GO:0044716">
    <property type="term" value="F:8-oxo-GDP phosphatase activity"/>
    <property type="evidence" value="ECO:0007669"/>
    <property type="project" value="TreeGrafter"/>
</dbReference>
<gene>
    <name evidence="2" type="primary">NUDT18</name>
    <name evidence="2" type="ORF">DERF_006919</name>
</gene>
<feature type="domain" description="Nudix hydrolase" evidence="1">
    <location>
        <begin position="66"/>
        <end position="191"/>
    </location>
</feature>
<name>A0A922HWV8_DERFA</name>